<proteinExistence type="predicted"/>
<protein>
    <submittedName>
        <fullName evidence="3">PWWP domain-containing protein</fullName>
    </submittedName>
</protein>
<feature type="compositionally biased region" description="Basic and acidic residues" evidence="1">
    <location>
        <begin position="346"/>
        <end position="370"/>
    </location>
</feature>
<dbReference type="AlphaFoldDB" id="A0AAD5RX43"/>
<feature type="compositionally biased region" description="Basic and acidic residues" evidence="1">
    <location>
        <begin position="530"/>
        <end position="546"/>
    </location>
</feature>
<sequence>MAEEKNATPAAAHAAEQPLREDAAATDDASKNEHVDMKDATPAGKADASAKATDAPTKPSEPTADQSASGTPDGALNTSLQTAVASTPADKSKTARRKSGPVGSIKKKLNKKGSRARILHLDAKPGDHYFVKLKGYPAWPVIVCSEDMLPELLLKTRPVSAAHSDGTYRQDFADGGKRAADRTFPVMYLQTNEFGWVSNQDFHDLDPNTIMDTVGDKMRRDLQEAYTLASEQNPLDHYKELLVRFEQEKEEQAAAKAATAAAKKTKKTKAAADLGDEDMSMPDVTEDEGKARSRKRKAEDDGQAPQRSESVKKPKIKLTSTPKTTNGAPKAGKESVGKAAKAKVAKKGDEKKEEKEEKEAPKELAMTPEERLVRKEKEVLFLRHKLQRGLLTRDQEPKENEMVSMSEFLAKLEGFPDLEVSIIKKTKINKVLKAILKLESIPREEEFNFKPRSQTMLDKWNKLLAADAAAPPAANGVNGTTSVAVDSKAEPPATTNGVAKEGEETEKAEEGSKEDKGTDKAGETNSEAADDGKAKDEEPAKAKVAA</sequence>
<reference evidence="3" key="1">
    <citation type="submission" date="2022-07" db="EMBL/GenBank/DDBJ databases">
        <title>Draft genome sequence of Zalerion maritima ATCC 34329, a (micro)plastics degrading marine fungus.</title>
        <authorList>
            <person name="Paco A."/>
            <person name="Goncalves M.F.M."/>
            <person name="Rocha-Santos T.A.P."/>
            <person name="Alves A."/>
        </authorList>
    </citation>
    <scope>NUCLEOTIDE SEQUENCE</scope>
    <source>
        <strain evidence="3">ATCC 34329</strain>
    </source>
</reference>
<accession>A0AAD5RX43</accession>
<feature type="compositionally biased region" description="Polar residues" evidence="1">
    <location>
        <begin position="318"/>
        <end position="327"/>
    </location>
</feature>
<name>A0AAD5RX43_9PEZI</name>
<feature type="compositionally biased region" description="Basic residues" evidence="1">
    <location>
        <begin position="94"/>
        <end position="111"/>
    </location>
</feature>
<dbReference type="EMBL" id="JAKWBI020000039">
    <property type="protein sequence ID" value="KAJ2905058.1"/>
    <property type="molecule type" value="Genomic_DNA"/>
</dbReference>
<comment type="caution">
    <text evidence="3">The sequence shown here is derived from an EMBL/GenBank/DDBJ whole genome shotgun (WGS) entry which is preliminary data.</text>
</comment>
<dbReference type="SMART" id="SM00293">
    <property type="entry name" value="PWWP"/>
    <property type="match status" value="1"/>
</dbReference>
<feature type="region of interest" description="Disordered" evidence="1">
    <location>
        <begin position="256"/>
        <end position="370"/>
    </location>
</feature>
<feature type="compositionally biased region" description="Basic and acidic residues" evidence="1">
    <location>
        <begin position="18"/>
        <end position="39"/>
    </location>
</feature>
<dbReference type="Gene3D" id="2.30.30.140">
    <property type="match status" value="1"/>
</dbReference>
<feature type="compositionally biased region" description="Basic and acidic residues" evidence="1">
    <location>
        <begin position="508"/>
        <end position="522"/>
    </location>
</feature>
<gene>
    <name evidence="3" type="ORF">MKZ38_006451</name>
</gene>
<keyword evidence="4" id="KW-1185">Reference proteome</keyword>
<feature type="region of interest" description="Disordered" evidence="1">
    <location>
        <begin position="1"/>
        <end position="111"/>
    </location>
</feature>
<dbReference type="SUPFAM" id="SSF63748">
    <property type="entry name" value="Tudor/PWWP/MBT"/>
    <property type="match status" value="1"/>
</dbReference>
<evidence type="ECO:0000313" key="4">
    <source>
        <dbReference type="Proteomes" id="UP001201980"/>
    </source>
</evidence>
<dbReference type="InterPro" id="IPR000313">
    <property type="entry name" value="PWWP_dom"/>
</dbReference>
<feature type="region of interest" description="Disordered" evidence="1">
    <location>
        <begin position="470"/>
        <end position="546"/>
    </location>
</feature>
<feature type="compositionally biased region" description="Acidic residues" evidence="1">
    <location>
        <begin position="274"/>
        <end position="286"/>
    </location>
</feature>
<dbReference type="Pfam" id="PF00855">
    <property type="entry name" value="PWWP"/>
    <property type="match status" value="1"/>
</dbReference>
<evidence type="ECO:0000259" key="2">
    <source>
        <dbReference type="PROSITE" id="PS50812"/>
    </source>
</evidence>
<dbReference type="PROSITE" id="PS50812">
    <property type="entry name" value="PWWP"/>
    <property type="match status" value="1"/>
</dbReference>
<evidence type="ECO:0000313" key="3">
    <source>
        <dbReference type="EMBL" id="KAJ2905058.1"/>
    </source>
</evidence>
<feature type="compositionally biased region" description="Low complexity" evidence="1">
    <location>
        <begin position="7"/>
        <end position="16"/>
    </location>
</feature>
<evidence type="ECO:0000256" key="1">
    <source>
        <dbReference type="SAM" id="MobiDB-lite"/>
    </source>
</evidence>
<feature type="domain" description="PWWP" evidence="2">
    <location>
        <begin position="125"/>
        <end position="197"/>
    </location>
</feature>
<organism evidence="3 4">
    <name type="scientific">Zalerion maritima</name>
    <dbReference type="NCBI Taxonomy" id="339359"/>
    <lineage>
        <taxon>Eukaryota</taxon>
        <taxon>Fungi</taxon>
        <taxon>Dikarya</taxon>
        <taxon>Ascomycota</taxon>
        <taxon>Pezizomycotina</taxon>
        <taxon>Sordariomycetes</taxon>
        <taxon>Lulworthiomycetidae</taxon>
        <taxon>Lulworthiales</taxon>
        <taxon>Lulworthiaceae</taxon>
        <taxon>Zalerion</taxon>
    </lineage>
</organism>
<dbReference type="Proteomes" id="UP001201980">
    <property type="component" value="Unassembled WGS sequence"/>
</dbReference>
<feature type="compositionally biased region" description="Polar residues" evidence="1">
    <location>
        <begin position="63"/>
        <end position="85"/>
    </location>
</feature>